<dbReference type="EMBL" id="KR029598">
    <property type="protein sequence ID" value="AKH47779.1"/>
    <property type="molecule type" value="Genomic_DNA"/>
</dbReference>
<accession>A0A0F7L5G2</accession>
<proteinExistence type="predicted"/>
<organism evidence="1">
    <name type="scientific">uncultured marine virus</name>
    <dbReference type="NCBI Taxonomy" id="186617"/>
    <lineage>
        <taxon>Viruses</taxon>
        <taxon>environmental samples</taxon>
    </lineage>
</organism>
<protein>
    <submittedName>
        <fullName evidence="1">Uncharacterized protein</fullName>
    </submittedName>
</protein>
<name>A0A0F7L5G2_9VIRU</name>
<reference evidence="1" key="1">
    <citation type="journal article" date="2015" name="Front. Microbiol.">
        <title>Combining genomic sequencing methods to explore viral diversity and reveal potential virus-host interactions.</title>
        <authorList>
            <person name="Chow C.E."/>
            <person name="Winget D.M."/>
            <person name="White R.A.III."/>
            <person name="Hallam S.J."/>
            <person name="Suttle C.A."/>
        </authorList>
    </citation>
    <scope>NUCLEOTIDE SEQUENCE</scope>
    <source>
        <strain evidence="1">Oxic1_3</strain>
    </source>
</reference>
<evidence type="ECO:0000313" key="1">
    <source>
        <dbReference type="EMBL" id="AKH47779.1"/>
    </source>
</evidence>
<reference evidence="1" key="2">
    <citation type="submission" date="2015-03" db="EMBL/GenBank/DDBJ databases">
        <authorList>
            <person name="Chow C.-E.T."/>
            <person name="Winget D.M."/>
            <person name="White R.A.III."/>
            <person name="Hallam S.J."/>
            <person name="Suttle C.A."/>
        </authorList>
    </citation>
    <scope>NUCLEOTIDE SEQUENCE</scope>
    <source>
        <strain evidence="1">Oxic1_3</strain>
    </source>
</reference>
<sequence>MQWARHIYFRVSYLHFIIFTSKALSKHIYFRVIISSSKSFELSTPSTCNIFISKYTCEYIKGQNIISITIKQ</sequence>